<dbReference type="PANTHER" id="PTHR36140">
    <property type="entry name" value="F-BOX DOMAIN-CONTAINING PROTEIN-RELATED"/>
    <property type="match status" value="1"/>
</dbReference>
<comment type="caution">
    <text evidence="2">The sequence shown here is derived from an EMBL/GenBank/DDBJ whole genome shotgun (WGS) entry which is preliminary data.</text>
</comment>
<dbReference type="PANTHER" id="PTHR36140:SF3">
    <property type="entry name" value="F-BOX DOMAIN-CONTAINING PROTEIN"/>
    <property type="match status" value="1"/>
</dbReference>
<dbReference type="Gene3D" id="1.20.1280.50">
    <property type="match status" value="1"/>
</dbReference>
<organism evidence="2 3">
    <name type="scientific">Panicum miliaceum</name>
    <name type="common">Proso millet</name>
    <name type="synonym">Broomcorn millet</name>
    <dbReference type="NCBI Taxonomy" id="4540"/>
    <lineage>
        <taxon>Eukaryota</taxon>
        <taxon>Viridiplantae</taxon>
        <taxon>Streptophyta</taxon>
        <taxon>Embryophyta</taxon>
        <taxon>Tracheophyta</taxon>
        <taxon>Spermatophyta</taxon>
        <taxon>Magnoliopsida</taxon>
        <taxon>Liliopsida</taxon>
        <taxon>Poales</taxon>
        <taxon>Poaceae</taxon>
        <taxon>PACMAD clade</taxon>
        <taxon>Panicoideae</taxon>
        <taxon>Panicodae</taxon>
        <taxon>Paniceae</taxon>
        <taxon>Panicinae</taxon>
        <taxon>Panicum</taxon>
        <taxon>Panicum sect. Panicum</taxon>
    </lineage>
</organism>
<name>A0A3L6PR67_PANMI</name>
<dbReference type="Pfam" id="PF12937">
    <property type="entry name" value="F-box-like"/>
    <property type="match status" value="1"/>
</dbReference>
<accession>A0A3L6PR67</accession>
<dbReference type="EMBL" id="PQIB02000016">
    <property type="protein sequence ID" value="RLM61850.1"/>
    <property type="molecule type" value="Genomic_DNA"/>
</dbReference>
<protein>
    <recommendedName>
        <fullName evidence="1">F-box domain-containing protein</fullName>
    </recommendedName>
</protein>
<dbReference type="SUPFAM" id="SSF81383">
    <property type="entry name" value="F-box domain"/>
    <property type="match status" value="1"/>
</dbReference>
<gene>
    <name evidence="2" type="ORF">C2845_PM14G03280</name>
</gene>
<proteinExistence type="predicted"/>
<dbReference type="AlphaFoldDB" id="A0A3L6PR67"/>
<keyword evidence="3" id="KW-1185">Reference proteome</keyword>
<evidence type="ECO:0000313" key="2">
    <source>
        <dbReference type="EMBL" id="RLM61850.1"/>
    </source>
</evidence>
<reference evidence="3" key="1">
    <citation type="journal article" date="2019" name="Nat. Commun.">
        <title>The genome of broomcorn millet.</title>
        <authorList>
            <person name="Zou C."/>
            <person name="Miki D."/>
            <person name="Li D."/>
            <person name="Tang Q."/>
            <person name="Xiao L."/>
            <person name="Rajput S."/>
            <person name="Deng P."/>
            <person name="Jia W."/>
            <person name="Huang R."/>
            <person name="Zhang M."/>
            <person name="Sun Y."/>
            <person name="Hu J."/>
            <person name="Fu X."/>
            <person name="Schnable P.S."/>
            <person name="Li F."/>
            <person name="Zhang H."/>
            <person name="Feng B."/>
            <person name="Zhu X."/>
            <person name="Liu R."/>
            <person name="Schnable J.C."/>
            <person name="Zhu J.-K."/>
            <person name="Zhang H."/>
        </authorList>
    </citation>
    <scope>NUCLEOTIDE SEQUENCE [LARGE SCALE GENOMIC DNA]</scope>
</reference>
<dbReference type="OrthoDB" id="666566at2759"/>
<dbReference type="Proteomes" id="UP000275267">
    <property type="component" value="Unassembled WGS sequence"/>
</dbReference>
<evidence type="ECO:0000259" key="1">
    <source>
        <dbReference type="Pfam" id="PF12937"/>
    </source>
</evidence>
<dbReference type="InterPro" id="IPR001810">
    <property type="entry name" value="F-box_dom"/>
</dbReference>
<feature type="domain" description="F-box" evidence="1">
    <location>
        <begin position="115"/>
        <end position="147"/>
    </location>
</feature>
<sequence>MVHDVFRLIREKLPSIVFNDEVGTVTQTAAVAAARLNAGMSFEVLQVKNQIEIIYYELSSKGAGAASHVSSLASLSSSAAAAADLRGGRGWLSALRRDPSKRARRADDNGTRLTDELLLVIFARVPDLANLVRCAATCRRWRRVVSAEAAFLCRTPRRSPGRFIGPLALGFFNYQVDAPRFVPTAFASRRFPGLLQQQPLSLNTLFDDGLLVYWLSKNVVFVLCLETLQSAVVSMPRSENGQNFDRLNTLLGLSPNGMLCAIQLGRMSLRPANRRVPIRVTTCTDHSWWDTEELIQVEQSLPEDVGNVRLRWFCEKSGAVFFSTISGSDPLRSEMYVLNLETRVVDKLVSDDRNSNPWAYVHGYEMDQTAYLASLAEPEGMEDM</sequence>
<evidence type="ECO:0000313" key="3">
    <source>
        <dbReference type="Proteomes" id="UP000275267"/>
    </source>
</evidence>
<dbReference type="InterPro" id="IPR036047">
    <property type="entry name" value="F-box-like_dom_sf"/>
</dbReference>